<evidence type="ECO:0000313" key="3">
    <source>
        <dbReference type="Proteomes" id="UP000287969"/>
    </source>
</evidence>
<reference evidence="3" key="1">
    <citation type="submission" date="2019-01" db="EMBL/GenBank/DDBJ databases">
        <title>Draft genomes of a novel of Sporanaerobacter strains.</title>
        <authorList>
            <person name="Ma S."/>
        </authorList>
    </citation>
    <scope>NUCLEOTIDE SEQUENCE [LARGE SCALE GENOMIC DNA]</scope>
    <source>
        <strain evidence="3">NJN-17</strain>
    </source>
</reference>
<evidence type="ECO:0000313" key="2">
    <source>
        <dbReference type="EMBL" id="QAT63139.1"/>
    </source>
</evidence>
<keyword evidence="1" id="KW-0812">Transmembrane</keyword>
<keyword evidence="1" id="KW-0472">Membrane</keyword>
<dbReference type="AlphaFoldDB" id="A0A410QGT1"/>
<protein>
    <submittedName>
        <fullName evidence="2">Transcriptional regulator</fullName>
    </submittedName>
</protein>
<organism evidence="2 3">
    <name type="scientific">Acidilutibacter cellobiosedens</name>
    <dbReference type="NCBI Taxonomy" id="2507161"/>
    <lineage>
        <taxon>Bacteria</taxon>
        <taxon>Bacillati</taxon>
        <taxon>Bacillota</taxon>
        <taxon>Tissierellia</taxon>
        <taxon>Tissierellales</taxon>
        <taxon>Acidilutibacteraceae</taxon>
        <taxon>Acidilutibacter</taxon>
    </lineage>
</organism>
<feature type="transmembrane region" description="Helical" evidence="1">
    <location>
        <begin position="32"/>
        <end position="53"/>
    </location>
</feature>
<keyword evidence="3" id="KW-1185">Reference proteome</keyword>
<sequence length="183" mass="20811">MSNSKKKRNSSENRRNNKWKRIYFTFKKGGNIAVNIYIFGLFVLSAYLLQVFFGAKQIRHFNEEYGRLKNKGKVAIGKRPGKFHVGTIVMLATDDNGEILEAVKMQGITVLSKFKPIISLTGQYIQLINEHSLIDCGENNLTKKTILNARDVYLHVSRGEKIPETKSPLALLTSKIKLLKIKN</sequence>
<dbReference type="OrthoDB" id="9096700at2"/>
<keyword evidence="1" id="KW-1133">Transmembrane helix</keyword>
<dbReference type="Proteomes" id="UP000287969">
    <property type="component" value="Chromosome"/>
</dbReference>
<accession>A0A410QGT1</accession>
<evidence type="ECO:0000256" key="1">
    <source>
        <dbReference type="SAM" id="Phobius"/>
    </source>
</evidence>
<dbReference type="EMBL" id="CP035282">
    <property type="protein sequence ID" value="QAT63139.1"/>
    <property type="molecule type" value="Genomic_DNA"/>
</dbReference>
<proteinExistence type="predicted"/>
<dbReference type="InterPro" id="IPR009693">
    <property type="entry name" value="Glucitol_operon_activator"/>
</dbReference>
<gene>
    <name evidence="2" type="ORF">EQM13_16965</name>
</gene>
<dbReference type="Pfam" id="PF06923">
    <property type="entry name" value="GutM"/>
    <property type="match status" value="1"/>
</dbReference>
<name>A0A410QGT1_9FIRM</name>
<dbReference type="KEGG" id="spoa:EQM13_16965"/>